<evidence type="ECO:0000313" key="1">
    <source>
        <dbReference type="EMBL" id="AEL26770.1"/>
    </source>
</evidence>
<dbReference type="RefSeq" id="WP_014021060.1">
    <property type="nucleotide sequence ID" value="NC_015914.1"/>
</dbReference>
<dbReference type="Proteomes" id="UP000001635">
    <property type="component" value="Chromosome"/>
</dbReference>
<accession>G0J586</accession>
<organism evidence="1 2">
    <name type="scientific">Cyclobacterium marinum (strain ATCC 25205 / DSM 745 / LMG 13164 / NCIMB 1802)</name>
    <name type="common">Flectobacillus marinus</name>
    <dbReference type="NCBI Taxonomy" id="880070"/>
    <lineage>
        <taxon>Bacteria</taxon>
        <taxon>Pseudomonadati</taxon>
        <taxon>Bacteroidota</taxon>
        <taxon>Cytophagia</taxon>
        <taxon>Cytophagales</taxon>
        <taxon>Cyclobacteriaceae</taxon>
        <taxon>Cyclobacterium</taxon>
    </lineage>
</organism>
<protein>
    <submittedName>
        <fullName evidence="1">Uncharacterized protein</fullName>
    </submittedName>
</protein>
<proteinExistence type="predicted"/>
<dbReference type="KEGG" id="cmr:Cycma_3042"/>
<name>G0J586_CYCMS</name>
<evidence type="ECO:0000313" key="2">
    <source>
        <dbReference type="Proteomes" id="UP000001635"/>
    </source>
</evidence>
<gene>
    <name evidence="1" type="ordered locus">Cycma_3042</name>
</gene>
<keyword evidence="2" id="KW-1185">Reference proteome</keyword>
<sequence>MRNLSDNWIAEGLIDFEYKKYLLLAYLKEVEREFKSVKLYPPLAELISHYQKLQNFDANRNQINSKFPKEIQSIDLKKVSINYKSKTEDDETMKELASIINYALPQIKKHIEEGKSIYDFIENQLEIEPVGLSALYQKEGYALVSNGYSKEILVYRYKINLFQNNLDKYRGIALKFIAAIKKSVTKTCNQIKLDLIKNFKDLPNPSTWRIVSKNAIPLEQSLLPISKRLLLKHVEIE</sequence>
<reference evidence="2" key="1">
    <citation type="submission" date="2011-07" db="EMBL/GenBank/DDBJ databases">
        <title>The complete genome of Cyclobacterium marinum DSM 745.</title>
        <authorList>
            <person name="Lucas S."/>
            <person name="Han J."/>
            <person name="Lapidus A."/>
            <person name="Bruce D."/>
            <person name="Goodwin L."/>
            <person name="Pitluck S."/>
            <person name="Peters L."/>
            <person name="Kyrpides N."/>
            <person name="Mavromatis K."/>
            <person name="Ivanova N."/>
            <person name="Ovchinnikova G."/>
            <person name="Chertkov O."/>
            <person name="Detter J.C."/>
            <person name="Tapia R."/>
            <person name="Han C."/>
            <person name="Land M."/>
            <person name="Hauser L."/>
            <person name="Markowitz V."/>
            <person name="Cheng J.-F."/>
            <person name="Hugenholtz P."/>
            <person name="Woyke T."/>
            <person name="Wu D."/>
            <person name="Tindall B."/>
            <person name="Schuetze A."/>
            <person name="Brambilla E."/>
            <person name="Klenk H.-P."/>
            <person name="Eisen J.A."/>
        </authorList>
    </citation>
    <scope>NUCLEOTIDE SEQUENCE [LARGE SCALE GENOMIC DNA]</scope>
    <source>
        <strain evidence="2">ATCC 25205 / DSM 745 / LMG 13164 / NCIMB 1802</strain>
    </source>
</reference>
<dbReference type="STRING" id="880070.Cycma_3042"/>
<dbReference type="OrthoDB" id="1523307at2"/>
<dbReference type="AlphaFoldDB" id="G0J586"/>
<dbReference type="eggNOG" id="ENOG502ZA5E">
    <property type="taxonomic scope" value="Bacteria"/>
</dbReference>
<dbReference type="EMBL" id="CP002955">
    <property type="protein sequence ID" value="AEL26770.1"/>
    <property type="molecule type" value="Genomic_DNA"/>
</dbReference>
<dbReference type="HOGENOM" id="CLU_1178403_0_0_10"/>